<keyword evidence="3" id="KW-0732">Signal</keyword>
<evidence type="ECO:0008006" key="8">
    <source>
        <dbReference type="Google" id="ProtNLM"/>
    </source>
</evidence>
<comment type="caution">
    <text evidence="4">The sequence shown here is derived from an EMBL/GenBank/DDBJ whole genome shotgun (WGS) entry which is preliminary data.</text>
</comment>
<dbReference type="Proteomes" id="UP000663877">
    <property type="component" value="Unassembled WGS sequence"/>
</dbReference>
<feature type="transmembrane region" description="Helical" evidence="2">
    <location>
        <begin position="338"/>
        <end position="356"/>
    </location>
</feature>
<dbReference type="Pfam" id="PF04185">
    <property type="entry name" value="Phosphoesterase"/>
    <property type="match status" value="1"/>
</dbReference>
<evidence type="ECO:0000256" key="1">
    <source>
        <dbReference type="ARBA" id="ARBA00022801"/>
    </source>
</evidence>
<dbReference type="PANTHER" id="PTHR31956">
    <property type="entry name" value="NON-SPECIFIC PHOSPHOLIPASE C4-RELATED"/>
    <property type="match status" value="1"/>
</dbReference>
<dbReference type="EMBL" id="CAJNOM010000628">
    <property type="protein sequence ID" value="CAF1526623.1"/>
    <property type="molecule type" value="Genomic_DNA"/>
</dbReference>
<keyword evidence="2" id="KW-1133">Transmembrane helix</keyword>
<keyword evidence="2" id="KW-0812">Transmembrane</keyword>
<keyword evidence="6" id="KW-1185">Reference proteome</keyword>
<dbReference type="OrthoDB" id="5135119at2759"/>
<dbReference type="EMBL" id="CAJNOI010001569">
    <property type="protein sequence ID" value="CAF1423645.1"/>
    <property type="molecule type" value="Genomic_DNA"/>
</dbReference>
<dbReference type="Gene3D" id="3.40.720.10">
    <property type="entry name" value="Alkaline Phosphatase, subunit A"/>
    <property type="match status" value="1"/>
</dbReference>
<gene>
    <name evidence="4" type="ORF">BJG266_LOCUS38919</name>
    <name evidence="5" type="ORF">QVE165_LOCUS45186</name>
</gene>
<feature type="signal peptide" evidence="3">
    <location>
        <begin position="1"/>
        <end position="22"/>
    </location>
</feature>
<evidence type="ECO:0000313" key="4">
    <source>
        <dbReference type="EMBL" id="CAF1423645.1"/>
    </source>
</evidence>
<dbReference type="GO" id="GO:0009395">
    <property type="term" value="P:phospholipid catabolic process"/>
    <property type="evidence" value="ECO:0007669"/>
    <property type="project" value="TreeGrafter"/>
</dbReference>
<feature type="chain" id="PRO_5036411997" description="Phosphoesterase family-domain-containing protein" evidence="3">
    <location>
        <begin position="23"/>
        <end position="357"/>
    </location>
</feature>
<evidence type="ECO:0000313" key="5">
    <source>
        <dbReference type="EMBL" id="CAF1526623.1"/>
    </source>
</evidence>
<evidence type="ECO:0000256" key="3">
    <source>
        <dbReference type="SAM" id="SignalP"/>
    </source>
</evidence>
<dbReference type="InterPro" id="IPR017850">
    <property type="entry name" value="Alkaline_phosphatase_core_sf"/>
</dbReference>
<reference evidence="4" key="1">
    <citation type="submission" date="2021-02" db="EMBL/GenBank/DDBJ databases">
        <authorList>
            <person name="Nowell W R."/>
        </authorList>
    </citation>
    <scope>NUCLEOTIDE SEQUENCE</scope>
</reference>
<dbReference type="AlphaFoldDB" id="A0A815MI92"/>
<dbReference type="GO" id="GO:0016788">
    <property type="term" value="F:hydrolase activity, acting on ester bonds"/>
    <property type="evidence" value="ECO:0007669"/>
    <property type="project" value="InterPro"/>
</dbReference>
<dbReference type="InterPro" id="IPR007312">
    <property type="entry name" value="Phosphoesterase"/>
</dbReference>
<proteinExistence type="predicted"/>
<dbReference type="PANTHER" id="PTHR31956:SF8">
    <property type="entry name" value="ACID PHOSPHATASE PHOA (AFU_ORTHOLOGUE AFUA_1G03570)"/>
    <property type="match status" value="1"/>
</dbReference>
<protein>
    <recommendedName>
        <fullName evidence="8">Phosphoesterase family-domain-containing protein</fullName>
    </recommendedName>
</protein>
<evidence type="ECO:0000256" key="2">
    <source>
        <dbReference type="SAM" id="Phobius"/>
    </source>
</evidence>
<keyword evidence="1" id="KW-0378">Hydrolase</keyword>
<name>A0A815MI92_9BILA</name>
<dbReference type="Proteomes" id="UP000663832">
    <property type="component" value="Unassembled WGS sequence"/>
</dbReference>
<keyword evidence="2" id="KW-0472">Membrane</keyword>
<evidence type="ECO:0000313" key="7">
    <source>
        <dbReference type="Proteomes" id="UP000663877"/>
    </source>
</evidence>
<evidence type="ECO:0000313" key="6">
    <source>
        <dbReference type="Proteomes" id="UP000663832"/>
    </source>
</evidence>
<sequence length="357" mass="40188">MLWIAYSILCSIVCLKTNQIAAINDNSLIIKKTARSGPASAQNPLLFDHIFVLIMENRGHDQTLSSPAWQSIIQSSAWLTDMYAITHPSQPNYVSMIAGSTLNCKDNNYCSTNETTIIDLLNRAGVSWKSYQENYTPLPTMTSPNCNDAIELSNGLYVRRHNPFMFSAAVRNNTTECKKIVNADQLAIDLANQELPQFSFYTPNIKNDAHDTDLIYAGNYLKNWLNIYLNDSNFMRGTLLIVTFDEDESNPGQTNHIPALMWGTDYLYSAVKIPGKFNLYSLPKLLEENWGLGNLGRQDVTASSLMDIWRLTSDSNNTTIQTTSISTIVSSMASRKDIVWNLLIIVCYLLICINMIY</sequence>
<accession>A0A815MI92</accession>
<organism evidence="4 7">
    <name type="scientific">Adineta steineri</name>
    <dbReference type="NCBI Taxonomy" id="433720"/>
    <lineage>
        <taxon>Eukaryota</taxon>
        <taxon>Metazoa</taxon>
        <taxon>Spiralia</taxon>
        <taxon>Gnathifera</taxon>
        <taxon>Rotifera</taxon>
        <taxon>Eurotatoria</taxon>
        <taxon>Bdelloidea</taxon>
        <taxon>Adinetida</taxon>
        <taxon>Adinetidae</taxon>
        <taxon>Adineta</taxon>
    </lineage>
</organism>